<proteinExistence type="predicted"/>
<feature type="transmembrane region" description="Helical" evidence="1">
    <location>
        <begin position="157"/>
        <end position="183"/>
    </location>
</feature>
<evidence type="ECO:0000313" key="3">
    <source>
        <dbReference type="EMBL" id="KIK03758.1"/>
    </source>
</evidence>
<feature type="transmembrane region" description="Helical" evidence="1">
    <location>
        <begin position="27"/>
        <end position="49"/>
    </location>
</feature>
<dbReference type="GO" id="GO:0055088">
    <property type="term" value="P:lipid homeostasis"/>
    <property type="evidence" value="ECO:0007669"/>
    <property type="project" value="InterPro"/>
</dbReference>
<dbReference type="SUPFAM" id="SSF81343">
    <property type="entry name" value="Fumarate reductase respiratory complex transmembrane subunits"/>
    <property type="match status" value="1"/>
</dbReference>
<dbReference type="InterPro" id="IPR012472">
    <property type="entry name" value="MCP1_TM"/>
</dbReference>
<dbReference type="Gene3D" id="1.20.1300.10">
    <property type="entry name" value="Fumarate reductase/succinate dehydrogenase, transmembrane subunit"/>
    <property type="match status" value="1"/>
</dbReference>
<keyword evidence="1" id="KW-0812">Transmembrane</keyword>
<dbReference type="HOGENOM" id="CLU_086446_0_0_1"/>
<dbReference type="PANTHER" id="PTHR38409:SF1">
    <property type="entry name" value="MITOCHONDRIAL ADAPTER PROTEIN MCP1"/>
    <property type="match status" value="1"/>
</dbReference>
<dbReference type="GO" id="GO:0016020">
    <property type="term" value="C:membrane"/>
    <property type="evidence" value="ECO:0007669"/>
    <property type="project" value="InterPro"/>
</dbReference>
<dbReference type="OrthoDB" id="10259513at2759"/>
<dbReference type="InterPro" id="IPR039960">
    <property type="entry name" value="MCP1"/>
</dbReference>
<feature type="domain" description="Mitochondrial adapter protein MCP1 transmembrane" evidence="2">
    <location>
        <begin position="113"/>
        <end position="198"/>
    </location>
</feature>
<sequence>MSSNPRKPFHTVSLPYLTKLAHGSAPFLATFLLIHLAAPAVANLGGSSLSSQTMLLGREYYQTSLSENVLLLGPLAVHSLSGIAKRLLSPKHQPPRPASSLLSISGYATLFLFLPIHYMTHRVNPTLDVPPIYAVGPAELDYEFVKMGLHTWPWRSWILYGGLVVSVTLHLADGMAVIWNTYLKRKLARSSRKTRLAVSLGVVALPVMMGVYALSQEPMMIFASTMERYKASFMSSPVYQI</sequence>
<dbReference type="AlphaFoldDB" id="A0A0C9Y6S3"/>
<keyword evidence="1" id="KW-1133">Transmembrane helix</keyword>
<organism evidence="3 4">
    <name type="scientific">Laccaria amethystina LaAM-08-1</name>
    <dbReference type="NCBI Taxonomy" id="1095629"/>
    <lineage>
        <taxon>Eukaryota</taxon>
        <taxon>Fungi</taxon>
        <taxon>Dikarya</taxon>
        <taxon>Basidiomycota</taxon>
        <taxon>Agaricomycotina</taxon>
        <taxon>Agaricomycetes</taxon>
        <taxon>Agaricomycetidae</taxon>
        <taxon>Agaricales</taxon>
        <taxon>Agaricineae</taxon>
        <taxon>Hydnangiaceae</taxon>
        <taxon>Laccaria</taxon>
    </lineage>
</organism>
<protein>
    <recommendedName>
        <fullName evidence="2">Mitochondrial adapter protein MCP1 transmembrane domain-containing protein</fullName>
    </recommendedName>
</protein>
<feature type="transmembrane region" description="Helical" evidence="1">
    <location>
        <begin position="100"/>
        <end position="118"/>
    </location>
</feature>
<keyword evidence="4" id="KW-1185">Reference proteome</keyword>
<feature type="transmembrane region" description="Helical" evidence="1">
    <location>
        <begin position="195"/>
        <end position="214"/>
    </location>
</feature>
<dbReference type="EMBL" id="KN838576">
    <property type="protein sequence ID" value="KIK03758.1"/>
    <property type="molecule type" value="Genomic_DNA"/>
</dbReference>
<dbReference type="Pfam" id="PF07950">
    <property type="entry name" value="MCP1_TM"/>
    <property type="match status" value="1"/>
</dbReference>
<dbReference type="InterPro" id="IPR034804">
    <property type="entry name" value="SQR/QFR_C/D"/>
</dbReference>
<evidence type="ECO:0000313" key="4">
    <source>
        <dbReference type="Proteomes" id="UP000054477"/>
    </source>
</evidence>
<reference evidence="3 4" key="1">
    <citation type="submission" date="2014-04" db="EMBL/GenBank/DDBJ databases">
        <authorList>
            <consortium name="DOE Joint Genome Institute"/>
            <person name="Kuo A."/>
            <person name="Kohler A."/>
            <person name="Nagy L.G."/>
            <person name="Floudas D."/>
            <person name="Copeland A."/>
            <person name="Barry K.W."/>
            <person name="Cichocki N."/>
            <person name="Veneault-Fourrey C."/>
            <person name="LaButti K."/>
            <person name="Lindquist E.A."/>
            <person name="Lipzen A."/>
            <person name="Lundell T."/>
            <person name="Morin E."/>
            <person name="Murat C."/>
            <person name="Sun H."/>
            <person name="Tunlid A."/>
            <person name="Henrissat B."/>
            <person name="Grigoriev I.V."/>
            <person name="Hibbett D.S."/>
            <person name="Martin F."/>
            <person name="Nordberg H.P."/>
            <person name="Cantor M.N."/>
            <person name="Hua S.X."/>
        </authorList>
    </citation>
    <scope>NUCLEOTIDE SEQUENCE [LARGE SCALE GENOMIC DNA]</scope>
    <source>
        <strain evidence="3 4">LaAM-08-1</strain>
    </source>
</reference>
<dbReference type="PANTHER" id="PTHR38409">
    <property type="entry name" value="MDM10-COMPLEMENTING PROTEIN 1"/>
    <property type="match status" value="1"/>
</dbReference>
<name>A0A0C9Y6S3_9AGAR</name>
<accession>A0A0C9Y6S3</accession>
<feature type="transmembrane region" description="Helical" evidence="1">
    <location>
        <begin position="69"/>
        <end position="88"/>
    </location>
</feature>
<dbReference type="Proteomes" id="UP000054477">
    <property type="component" value="Unassembled WGS sequence"/>
</dbReference>
<evidence type="ECO:0000256" key="1">
    <source>
        <dbReference type="SAM" id="Phobius"/>
    </source>
</evidence>
<reference evidence="4" key="2">
    <citation type="submission" date="2015-01" db="EMBL/GenBank/DDBJ databases">
        <title>Evolutionary Origins and Diversification of the Mycorrhizal Mutualists.</title>
        <authorList>
            <consortium name="DOE Joint Genome Institute"/>
            <consortium name="Mycorrhizal Genomics Consortium"/>
            <person name="Kohler A."/>
            <person name="Kuo A."/>
            <person name="Nagy L.G."/>
            <person name="Floudas D."/>
            <person name="Copeland A."/>
            <person name="Barry K.W."/>
            <person name="Cichocki N."/>
            <person name="Veneault-Fourrey C."/>
            <person name="LaButti K."/>
            <person name="Lindquist E.A."/>
            <person name="Lipzen A."/>
            <person name="Lundell T."/>
            <person name="Morin E."/>
            <person name="Murat C."/>
            <person name="Riley R."/>
            <person name="Ohm R."/>
            <person name="Sun H."/>
            <person name="Tunlid A."/>
            <person name="Henrissat B."/>
            <person name="Grigoriev I.V."/>
            <person name="Hibbett D.S."/>
            <person name="Martin F."/>
        </authorList>
    </citation>
    <scope>NUCLEOTIDE SEQUENCE [LARGE SCALE GENOMIC DNA]</scope>
    <source>
        <strain evidence="4">LaAM-08-1</strain>
    </source>
</reference>
<evidence type="ECO:0000259" key="2">
    <source>
        <dbReference type="Pfam" id="PF07950"/>
    </source>
</evidence>
<keyword evidence="1" id="KW-0472">Membrane</keyword>
<gene>
    <name evidence="3" type="ORF">K443DRAFT_94413</name>
</gene>